<keyword evidence="4" id="KW-0945">Host-virus interaction</keyword>
<evidence type="ECO:0000256" key="2">
    <source>
        <dbReference type="ARBA" id="ARBA00022448"/>
    </source>
</evidence>
<evidence type="ECO:0000256" key="1">
    <source>
        <dbReference type="ARBA" id="ARBA00004251"/>
    </source>
</evidence>
<evidence type="ECO:0000313" key="17">
    <source>
        <dbReference type="EMBL" id="KAK4278035.1"/>
    </source>
</evidence>
<comment type="subcellular location">
    <subcellularLocation>
        <location evidence="12">Cell junction</location>
        <location evidence="12">Plasmodesma</location>
    </subcellularLocation>
    <subcellularLocation>
        <location evidence="1">Cell membrane</location>
        <topology evidence="1">Single-pass type I membrane protein</topology>
    </subcellularLocation>
</comment>
<reference evidence="17" key="1">
    <citation type="submission" date="2023-10" db="EMBL/GenBank/DDBJ databases">
        <title>Chromosome-level genome of the transformable northern wattle, Acacia crassicarpa.</title>
        <authorList>
            <person name="Massaro I."/>
            <person name="Sinha N.R."/>
            <person name="Poethig S."/>
            <person name="Leichty A.R."/>
        </authorList>
    </citation>
    <scope>NUCLEOTIDE SEQUENCE</scope>
    <source>
        <strain evidence="17">Acra3RX</strain>
        <tissue evidence="17">Leaf</tissue>
    </source>
</reference>
<dbReference type="InterPro" id="IPR038408">
    <property type="entry name" value="GNK2_sf"/>
</dbReference>
<evidence type="ECO:0000256" key="12">
    <source>
        <dbReference type="ARBA" id="ARBA00024184"/>
    </source>
</evidence>
<evidence type="ECO:0000256" key="3">
    <source>
        <dbReference type="ARBA" id="ARBA00022475"/>
    </source>
</evidence>
<feature type="signal peptide" evidence="15">
    <location>
        <begin position="1"/>
        <end position="19"/>
    </location>
</feature>
<feature type="transmembrane region" description="Helical" evidence="14">
    <location>
        <begin position="254"/>
        <end position="274"/>
    </location>
</feature>
<dbReference type="GO" id="GO:0009506">
    <property type="term" value="C:plasmodesma"/>
    <property type="evidence" value="ECO:0007669"/>
    <property type="project" value="UniProtKB-SubCell"/>
</dbReference>
<feature type="domain" description="Gnk2-homologous" evidence="16">
    <location>
        <begin position="30"/>
        <end position="131"/>
    </location>
</feature>
<keyword evidence="10 14" id="KW-0472">Membrane</keyword>
<dbReference type="PROSITE" id="PS51473">
    <property type="entry name" value="GNK2"/>
    <property type="match status" value="2"/>
</dbReference>
<feature type="chain" id="PRO_5042115887" description="Gnk2-homologous domain-containing protein" evidence="15">
    <location>
        <begin position="20"/>
        <end position="284"/>
    </location>
</feature>
<evidence type="ECO:0000256" key="14">
    <source>
        <dbReference type="SAM" id="Phobius"/>
    </source>
</evidence>
<dbReference type="Gene3D" id="3.30.430.20">
    <property type="entry name" value="Gnk2 domain, C-X8-C-X2-C motif"/>
    <property type="match status" value="2"/>
</dbReference>
<dbReference type="Proteomes" id="UP001293593">
    <property type="component" value="Unassembled WGS sequence"/>
</dbReference>
<keyword evidence="2" id="KW-0813">Transport</keyword>
<evidence type="ECO:0000259" key="16">
    <source>
        <dbReference type="PROSITE" id="PS51473"/>
    </source>
</evidence>
<dbReference type="InterPro" id="IPR002902">
    <property type="entry name" value="GNK2"/>
</dbReference>
<dbReference type="GO" id="GO:0005886">
    <property type="term" value="C:plasma membrane"/>
    <property type="evidence" value="ECO:0007669"/>
    <property type="project" value="UniProtKB-SubCell"/>
</dbReference>
<sequence>MPSLSLVIFLLLTTTASYAYSHSDSSSSPDSFIFAGCTQQTYSPDSPYSANLQALLTSLLSSATYSSYSNFTVLGSSVIYGLYQCRGDLSMPVCSSCISRSLARLSSLCPSTCGAAVQLDGCFVKYDNATFVGVEDKTVLFKKCGPSVGSGGGSGNDVGSSEAVLYGLSGSGGYFRVVGSGNVQGVAQCTGDLGLDQCQDCLSEAIRRLKSDCANADYGDVFLGKCYARYSIGGAHAYEPKANGKSKNGGEKKFVIIIGLLAGLAVLVIFLAFLKTICTRPHGK</sequence>
<evidence type="ECO:0000256" key="15">
    <source>
        <dbReference type="SAM" id="SignalP"/>
    </source>
</evidence>
<evidence type="ECO:0000256" key="8">
    <source>
        <dbReference type="ARBA" id="ARBA00022949"/>
    </source>
</evidence>
<proteinExistence type="inferred from homology"/>
<evidence type="ECO:0000256" key="6">
    <source>
        <dbReference type="ARBA" id="ARBA00022729"/>
    </source>
</evidence>
<protein>
    <recommendedName>
        <fullName evidence="16">Gnk2-homologous domain-containing protein</fullName>
    </recommendedName>
</protein>
<dbReference type="Pfam" id="PF01657">
    <property type="entry name" value="Stress-antifung"/>
    <property type="match status" value="2"/>
</dbReference>
<feature type="domain" description="Gnk2-homologous" evidence="16">
    <location>
        <begin position="136"/>
        <end position="235"/>
    </location>
</feature>
<comment type="caution">
    <text evidence="17">The sequence shown here is derived from an EMBL/GenBank/DDBJ whole genome shotgun (WGS) entry which is preliminary data.</text>
</comment>
<evidence type="ECO:0000256" key="10">
    <source>
        <dbReference type="ARBA" id="ARBA00023136"/>
    </source>
</evidence>
<keyword evidence="6 15" id="KW-0732">Signal</keyword>
<keyword evidence="18" id="KW-1185">Reference proteome</keyword>
<evidence type="ECO:0000256" key="7">
    <source>
        <dbReference type="ARBA" id="ARBA00022737"/>
    </source>
</evidence>
<keyword evidence="8" id="KW-0965">Cell junction</keyword>
<evidence type="ECO:0000256" key="9">
    <source>
        <dbReference type="ARBA" id="ARBA00022989"/>
    </source>
</evidence>
<keyword evidence="11" id="KW-1015">Disulfide bond</keyword>
<evidence type="ECO:0000256" key="13">
    <source>
        <dbReference type="ARBA" id="ARBA00038393"/>
    </source>
</evidence>
<evidence type="ECO:0000256" key="11">
    <source>
        <dbReference type="ARBA" id="ARBA00023157"/>
    </source>
</evidence>
<keyword evidence="7" id="KW-0677">Repeat</keyword>
<evidence type="ECO:0000256" key="5">
    <source>
        <dbReference type="ARBA" id="ARBA00022692"/>
    </source>
</evidence>
<evidence type="ECO:0000256" key="4">
    <source>
        <dbReference type="ARBA" id="ARBA00022581"/>
    </source>
</evidence>
<keyword evidence="3" id="KW-1003">Cell membrane</keyword>
<dbReference type="PANTHER" id="PTHR32080:SF3">
    <property type="entry name" value="PLASMODESMATA-LOCATED PROTEIN 7"/>
    <property type="match status" value="1"/>
</dbReference>
<dbReference type="EMBL" id="JAWXYG010000003">
    <property type="protein sequence ID" value="KAK4278035.1"/>
    <property type="molecule type" value="Genomic_DNA"/>
</dbReference>
<dbReference type="FunFam" id="3.30.430.20:FF:000001">
    <property type="entry name" value="cysteine-rich repeat secretory protein 3"/>
    <property type="match status" value="1"/>
</dbReference>
<gene>
    <name evidence="17" type="ORF">QN277_015934</name>
</gene>
<dbReference type="AlphaFoldDB" id="A0AAE1MUD3"/>
<keyword evidence="9 14" id="KW-1133">Transmembrane helix</keyword>
<comment type="similarity">
    <text evidence="13">Belongs to the cysteine-rich repeat secretory protein family. Plasmodesmata-located proteins (PDLD) subfamily.</text>
</comment>
<dbReference type="CDD" id="cd23509">
    <property type="entry name" value="Gnk2-like"/>
    <property type="match status" value="2"/>
</dbReference>
<dbReference type="InterPro" id="IPR051378">
    <property type="entry name" value="Cell2Cell_Antifungal"/>
</dbReference>
<evidence type="ECO:0000313" key="18">
    <source>
        <dbReference type="Proteomes" id="UP001293593"/>
    </source>
</evidence>
<dbReference type="PANTHER" id="PTHR32080">
    <property type="entry name" value="ANTIFUNGAL PROTEIN GINKBILOBIN-2-LIKE"/>
    <property type="match status" value="1"/>
</dbReference>
<keyword evidence="5 14" id="KW-0812">Transmembrane</keyword>
<accession>A0AAE1MUD3</accession>
<organism evidence="17 18">
    <name type="scientific">Acacia crassicarpa</name>
    <name type="common">northern wattle</name>
    <dbReference type="NCBI Taxonomy" id="499986"/>
    <lineage>
        <taxon>Eukaryota</taxon>
        <taxon>Viridiplantae</taxon>
        <taxon>Streptophyta</taxon>
        <taxon>Embryophyta</taxon>
        <taxon>Tracheophyta</taxon>
        <taxon>Spermatophyta</taxon>
        <taxon>Magnoliopsida</taxon>
        <taxon>eudicotyledons</taxon>
        <taxon>Gunneridae</taxon>
        <taxon>Pentapetalae</taxon>
        <taxon>rosids</taxon>
        <taxon>fabids</taxon>
        <taxon>Fabales</taxon>
        <taxon>Fabaceae</taxon>
        <taxon>Caesalpinioideae</taxon>
        <taxon>mimosoid clade</taxon>
        <taxon>Acacieae</taxon>
        <taxon>Acacia</taxon>
    </lineage>
</organism>
<name>A0AAE1MUD3_9FABA</name>